<dbReference type="InterPro" id="IPR040423">
    <property type="entry name" value="PEA_transferase"/>
</dbReference>
<dbReference type="OrthoDB" id="9786870at2"/>
<gene>
    <name evidence="11" type="ORF">BJI69_16485</name>
</gene>
<keyword evidence="7 8" id="KW-0472">Membrane</keyword>
<evidence type="ECO:0000256" key="8">
    <source>
        <dbReference type="SAM" id="Phobius"/>
    </source>
</evidence>
<evidence type="ECO:0000256" key="5">
    <source>
        <dbReference type="ARBA" id="ARBA00022692"/>
    </source>
</evidence>
<keyword evidence="2" id="KW-1003">Cell membrane</keyword>
<dbReference type="STRING" id="1440763.BJI69_16485"/>
<dbReference type="SUPFAM" id="SSF53649">
    <property type="entry name" value="Alkaline phosphatase-like"/>
    <property type="match status" value="1"/>
</dbReference>
<name>A0A1L3EWE7_9GAMM</name>
<dbReference type="InterPro" id="IPR058130">
    <property type="entry name" value="PEA_transf_C"/>
</dbReference>
<dbReference type="RefSeq" id="WP_052767057.1">
    <property type="nucleotide sequence ID" value="NZ_CP017480.1"/>
</dbReference>
<accession>A0A1L3EWE7</accession>
<evidence type="ECO:0000256" key="1">
    <source>
        <dbReference type="ARBA" id="ARBA00004429"/>
    </source>
</evidence>
<reference evidence="12" key="1">
    <citation type="submission" date="2016-09" db="EMBL/GenBank/DDBJ databases">
        <authorList>
            <person name="Lysoe E."/>
        </authorList>
    </citation>
    <scope>NUCLEOTIDE SEQUENCE [LARGE SCALE GENOMIC DNA]</scope>
    <source>
        <strain evidence="12">LJ96T</strain>
    </source>
</reference>
<keyword evidence="3" id="KW-0997">Cell inner membrane</keyword>
<evidence type="ECO:0000256" key="7">
    <source>
        <dbReference type="ARBA" id="ARBA00023136"/>
    </source>
</evidence>
<dbReference type="InterPro" id="IPR017850">
    <property type="entry name" value="Alkaline_phosphatase_core_sf"/>
</dbReference>
<dbReference type="Pfam" id="PF08019">
    <property type="entry name" value="EptA_B_N"/>
    <property type="match status" value="1"/>
</dbReference>
<evidence type="ECO:0008006" key="13">
    <source>
        <dbReference type="Google" id="ProtNLM"/>
    </source>
</evidence>
<organism evidence="11 12">
    <name type="scientific">Luteibacter rhizovicinus DSM 16549</name>
    <dbReference type="NCBI Taxonomy" id="1440763"/>
    <lineage>
        <taxon>Bacteria</taxon>
        <taxon>Pseudomonadati</taxon>
        <taxon>Pseudomonadota</taxon>
        <taxon>Gammaproteobacteria</taxon>
        <taxon>Lysobacterales</taxon>
        <taxon>Rhodanobacteraceae</taxon>
        <taxon>Luteibacter</taxon>
    </lineage>
</organism>
<keyword evidence="4" id="KW-0808">Transferase</keyword>
<evidence type="ECO:0000256" key="4">
    <source>
        <dbReference type="ARBA" id="ARBA00022679"/>
    </source>
</evidence>
<dbReference type="PANTHER" id="PTHR30443">
    <property type="entry name" value="INNER MEMBRANE PROTEIN"/>
    <property type="match status" value="1"/>
</dbReference>
<dbReference type="Pfam" id="PF00884">
    <property type="entry name" value="Sulfatase"/>
    <property type="match status" value="1"/>
</dbReference>
<evidence type="ECO:0000256" key="6">
    <source>
        <dbReference type="ARBA" id="ARBA00022989"/>
    </source>
</evidence>
<proteinExistence type="predicted"/>
<protein>
    <recommendedName>
        <fullName evidence="13">Phosphoethanolamine transferase</fullName>
    </recommendedName>
</protein>
<dbReference type="Proteomes" id="UP000182987">
    <property type="component" value="Chromosome"/>
</dbReference>
<feature type="transmembrane region" description="Helical" evidence="8">
    <location>
        <begin position="123"/>
        <end position="148"/>
    </location>
</feature>
<dbReference type="InterPro" id="IPR012549">
    <property type="entry name" value="EptA-like_N"/>
</dbReference>
<feature type="transmembrane region" description="Helical" evidence="8">
    <location>
        <begin position="12"/>
        <end position="33"/>
    </location>
</feature>
<evidence type="ECO:0000313" key="11">
    <source>
        <dbReference type="EMBL" id="APG05340.1"/>
    </source>
</evidence>
<dbReference type="CDD" id="cd16017">
    <property type="entry name" value="LptA"/>
    <property type="match status" value="1"/>
</dbReference>
<keyword evidence="6 8" id="KW-1133">Transmembrane helix</keyword>
<keyword evidence="12" id="KW-1185">Reference proteome</keyword>
<dbReference type="PANTHER" id="PTHR30443:SF0">
    <property type="entry name" value="PHOSPHOETHANOLAMINE TRANSFERASE EPTA"/>
    <property type="match status" value="1"/>
</dbReference>
<dbReference type="GO" id="GO:0016776">
    <property type="term" value="F:phosphotransferase activity, phosphate group as acceptor"/>
    <property type="evidence" value="ECO:0007669"/>
    <property type="project" value="TreeGrafter"/>
</dbReference>
<dbReference type="KEGG" id="lrz:BJI69_16485"/>
<evidence type="ECO:0000256" key="3">
    <source>
        <dbReference type="ARBA" id="ARBA00022519"/>
    </source>
</evidence>
<feature type="transmembrane region" description="Helical" evidence="8">
    <location>
        <begin position="160"/>
        <end position="180"/>
    </location>
</feature>
<feature type="domain" description="Sulfatase N-terminal" evidence="9">
    <location>
        <begin position="244"/>
        <end position="531"/>
    </location>
</feature>
<dbReference type="Gene3D" id="3.40.720.10">
    <property type="entry name" value="Alkaline Phosphatase, subunit A"/>
    <property type="match status" value="1"/>
</dbReference>
<feature type="transmembrane region" description="Helical" evidence="8">
    <location>
        <begin position="85"/>
        <end position="103"/>
    </location>
</feature>
<dbReference type="GO" id="GO:0005886">
    <property type="term" value="C:plasma membrane"/>
    <property type="evidence" value="ECO:0007669"/>
    <property type="project" value="UniProtKB-SubCell"/>
</dbReference>
<dbReference type="GO" id="GO:0009244">
    <property type="term" value="P:lipopolysaccharide core region biosynthetic process"/>
    <property type="evidence" value="ECO:0007669"/>
    <property type="project" value="TreeGrafter"/>
</dbReference>
<dbReference type="AlphaFoldDB" id="A0A1L3EWE7"/>
<evidence type="ECO:0000259" key="10">
    <source>
        <dbReference type="Pfam" id="PF08019"/>
    </source>
</evidence>
<feature type="domain" description="Phosphoethanolamine transferase N-terminal" evidence="10">
    <location>
        <begin position="69"/>
        <end position="215"/>
    </location>
</feature>
<comment type="subcellular location">
    <subcellularLocation>
        <location evidence="1">Cell inner membrane</location>
        <topology evidence="1">Multi-pass membrane protein</topology>
    </subcellularLocation>
</comment>
<dbReference type="EMBL" id="CP017480">
    <property type="protein sequence ID" value="APG05340.1"/>
    <property type="molecule type" value="Genomic_DNA"/>
</dbReference>
<evidence type="ECO:0000256" key="2">
    <source>
        <dbReference type="ARBA" id="ARBA00022475"/>
    </source>
</evidence>
<evidence type="ECO:0000313" key="12">
    <source>
        <dbReference type="Proteomes" id="UP000182987"/>
    </source>
</evidence>
<dbReference type="InterPro" id="IPR000917">
    <property type="entry name" value="Sulfatase_N"/>
</dbReference>
<dbReference type="NCBIfam" id="NF028537">
    <property type="entry name" value="P_eth_NH2_trans"/>
    <property type="match status" value="1"/>
</dbReference>
<keyword evidence="5 8" id="KW-0812">Transmembrane</keyword>
<sequence length="549" mass="60523">MIIQDRPASGRAKWALPAWALGAIVAVYILVALNRTLWPEVHEALAASQGLPGFWALSVTVYCRLIGNLVLTLALALWPRIGKGLLALLILVSAASAYYEQTFGARLNEEIIQSIFETTRAEAMALITTASVGWIALFGVLPAILVLLVPVRFMPTWRSLRWRTAIVVGAAALLLVPPLLTGRNYVYFERNHRPMYEVFNPYAALSGTFHYLQRDVFRPKKTMTPIGTDAALAPNAAMAARKRVVVFVVGETARAENQSLQGYARETNPEMKRAGAIYFSDAWSCGTATTVSVPCMFSNMTRAKFDKPVAKAHWNALDVLQHAGVDVYWRDNDEGCKDVCLRVPNDDLTAARIDGLCDANGCQDDVLIADLPARLAKMRSPALLVLHIKGSHGPAYFQRYPAAFNAFKPGCDTAEVQTCTYAQAVASYDNTILYTDHILGEVVDALKADPETDSAMMYLSDHGESLGENDIYLHGADWDKAPSQQKHIPMLLWLSPGWVRDAGVRLDCMAQRRTQPASQDNVFHTLLGFFDTRTTVYEPQLDLLAGCRG</sequence>
<evidence type="ECO:0000259" key="9">
    <source>
        <dbReference type="Pfam" id="PF00884"/>
    </source>
</evidence>
<feature type="transmembrane region" description="Helical" evidence="8">
    <location>
        <begin position="53"/>
        <end position="78"/>
    </location>
</feature>